<name>A0AAU9QAK1_9VIBR</name>
<gene>
    <name evidence="1" type="ORF">THF1D04_390008</name>
</gene>
<accession>A0AAU9QAK1</accession>
<sequence>MENYLNTTIQHMNEFGFEFRDTFHSSQNYDDFYTNDNSYNGKRHFDITWVETNGFPQVNANKRYNIPTLKCVAYDAYKIEMPNRYKLLDREDVVIHETVHFLQWNTSEMDSNYIHYDGKNYREYIGQRSEMEAHLVQISYILSSMKQHFIENVNEELRAYFTNTIGELKLKMEQEKALTMLLKAKEVGLI</sequence>
<dbReference type="AlphaFoldDB" id="A0AAU9QAK1"/>
<organism evidence="1 2">
    <name type="scientific">Vibrio owensii</name>
    <dbReference type="NCBI Taxonomy" id="696485"/>
    <lineage>
        <taxon>Bacteria</taxon>
        <taxon>Pseudomonadati</taxon>
        <taxon>Pseudomonadota</taxon>
        <taxon>Gammaproteobacteria</taxon>
        <taxon>Vibrionales</taxon>
        <taxon>Vibrionaceae</taxon>
        <taxon>Vibrio</taxon>
    </lineage>
</organism>
<proteinExistence type="predicted"/>
<dbReference type="Proteomes" id="UP001295420">
    <property type="component" value="Unassembled WGS sequence"/>
</dbReference>
<evidence type="ECO:0000313" key="2">
    <source>
        <dbReference type="Proteomes" id="UP001295420"/>
    </source>
</evidence>
<protein>
    <submittedName>
        <fullName evidence="1">Uncharacterized protein</fullName>
    </submittedName>
</protein>
<reference evidence="1" key="1">
    <citation type="submission" date="2022-01" db="EMBL/GenBank/DDBJ databases">
        <authorList>
            <person name="Lagorce A."/>
        </authorList>
    </citation>
    <scope>NUCLEOTIDE SEQUENCE</scope>
    <source>
        <strain evidence="1">Th15_F1_D04</strain>
    </source>
</reference>
<dbReference type="RefSeq" id="WP_409931527.1">
    <property type="nucleotide sequence ID" value="NZ_CAKMTQ010000033.1"/>
</dbReference>
<comment type="caution">
    <text evidence="1">The sequence shown here is derived from an EMBL/GenBank/DDBJ whole genome shotgun (WGS) entry which is preliminary data.</text>
</comment>
<dbReference type="EMBL" id="CAKMTQ010000033">
    <property type="protein sequence ID" value="CAH1534480.1"/>
    <property type="molecule type" value="Genomic_DNA"/>
</dbReference>
<evidence type="ECO:0000313" key="1">
    <source>
        <dbReference type="EMBL" id="CAH1534480.1"/>
    </source>
</evidence>